<name>A0A0E9XY71_ANGAN</name>
<dbReference type="AlphaFoldDB" id="A0A0E9XY71"/>
<accession>A0A0E9XY71</accession>
<sequence length="45" mass="5065">MFKLFSRFQPPHGSVSFRWFSDKLVSGTVYKTESGDWLSGPLAGI</sequence>
<reference evidence="1" key="1">
    <citation type="submission" date="2014-11" db="EMBL/GenBank/DDBJ databases">
        <authorList>
            <person name="Amaro Gonzalez C."/>
        </authorList>
    </citation>
    <scope>NUCLEOTIDE SEQUENCE</scope>
</reference>
<evidence type="ECO:0000313" key="1">
    <source>
        <dbReference type="EMBL" id="JAI06654.1"/>
    </source>
</evidence>
<dbReference type="EMBL" id="GBXM01001924">
    <property type="protein sequence ID" value="JAI06654.1"/>
    <property type="molecule type" value="Transcribed_RNA"/>
</dbReference>
<reference evidence="1" key="2">
    <citation type="journal article" date="2015" name="Fish Shellfish Immunol.">
        <title>Early steps in the European eel (Anguilla anguilla)-Vibrio vulnificus interaction in the gills: Role of the RtxA13 toxin.</title>
        <authorList>
            <person name="Callol A."/>
            <person name="Pajuelo D."/>
            <person name="Ebbesson L."/>
            <person name="Teles M."/>
            <person name="MacKenzie S."/>
            <person name="Amaro C."/>
        </authorList>
    </citation>
    <scope>NUCLEOTIDE SEQUENCE</scope>
</reference>
<protein>
    <submittedName>
        <fullName evidence="1">Uncharacterized protein</fullName>
    </submittedName>
</protein>
<proteinExistence type="predicted"/>
<organism evidence="1">
    <name type="scientific">Anguilla anguilla</name>
    <name type="common">European freshwater eel</name>
    <name type="synonym">Muraena anguilla</name>
    <dbReference type="NCBI Taxonomy" id="7936"/>
    <lineage>
        <taxon>Eukaryota</taxon>
        <taxon>Metazoa</taxon>
        <taxon>Chordata</taxon>
        <taxon>Craniata</taxon>
        <taxon>Vertebrata</taxon>
        <taxon>Euteleostomi</taxon>
        <taxon>Actinopterygii</taxon>
        <taxon>Neopterygii</taxon>
        <taxon>Teleostei</taxon>
        <taxon>Anguilliformes</taxon>
        <taxon>Anguillidae</taxon>
        <taxon>Anguilla</taxon>
    </lineage>
</organism>